<organism evidence="13 14">
    <name type="scientific">Araneus ventricosus</name>
    <name type="common">Orbweaver spider</name>
    <name type="synonym">Epeira ventricosa</name>
    <dbReference type="NCBI Taxonomy" id="182803"/>
    <lineage>
        <taxon>Eukaryota</taxon>
        <taxon>Metazoa</taxon>
        <taxon>Ecdysozoa</taxon>
        <taxon>Arthropoda</taxon>
        <taxon>Chelicerata</taxon>
        <taxon>Arachnida</taxon>
        <taxon>Araneae</taxon>
        <taxon>Araneomorphae</taxon>
        <taxon>Entelegynae</taxon>
        <taxon>Araneoidea</taxon>
        <taxon>Araneidae</taxon>
        <taxon>Araneus</taxon>
    </lineage>
</organism>
<dbReference type="AlphaFoldDB" id="A0A4Y2I197"/>
<evidence type="ECO:0000256" key="7">
    <source>
        <dbReference type="ARBA" id="ARBA00023053"/>
    </source>
</evidence>
<keyword evidence="10 12" id="KW-0739">Sodium transport</keyword>
<sequence>MKELKIPGGKLILVKGQPQLVLSERRTVQQSRKPEQGEPNPTVKFLNKYYKMSEAERFRGGHYPTDFVKKCLFNGRHCSKLNLHNYTSFRFGNYVAFNKRISSSKLLRTTKTGVGTGLIIDLNLEIDYYLSLTHTIGAKVVIHGPSDVLNLEEEGFILSPGYETLISLKQTVVQRLPAPYKDQCFDYKNQVNPAMTSKNMCVRECIQEKNFAKCGCIDLTLVAVNDLRPCDVMNETEVHCLNDVLANMSRIGSNCKCPLPCTSVFHNEIISKAYTIPKVLCL</sequence>
<evidence type="ECO:0000313" key="14">
    <source>
        <dbReference type="Proteomes" id="UP000499080"/>
    </source>
</evidence>
<dbReference type="InterPro" id="IPR001873">
    <property type="entry name" value="ENaC"/>
</dbReference>
<keyword evidence="3 12" id="KW-0813">Transport</keyword>
<dbReference type="PANTHER" id="PTHR11690:SF248">
    <property type="entry name" value="PICKPOCKET 17, ISOFORM A"/>
    <property type="match status" value="1"/>
</dbReference>
<reference evidence="13 14" key="1">
    <citation type="journal article" date="2019" name="Sci. Rep.">
        <title>Orb-weaving spider Araneus ventricosus genome elucidates the spidroin gene catalogue.</title>
        <authorList>
            <person name="Kono N."/>
            <person name="Nakamura H."/>
            <person name="Ohtoshi R."/>
            <person name="Moran D.A.P."/>
            <person name="Shinohara A."/>
            <person name="Yoshida Y."/>
            <person name="Fujiwara M."/>
            <person name="Mori M."/>
            <person name="Tomita M."/>
            <person name="Arakawa K."/>
        </authorList>
    </citation>
    <scope>NUCLEOTIDE SEQUENCE [LARGE SCALE GENOMIC DNA]</scope>
</reference>
<protein>
    <submittedName>
        <fullName evidence="13">Amiloride-sensitive sodium channel subunit alpha</fullName>
    </submittedName>
</protein>
<keyword evidence="14" id="KW-1185">Reference proteome</keyword>
<keyword evidence="11 12" id="KW-0407">Ion channel</keyword>
<evidence type="ECO:0000256" key="10">
    <source>
        <dbReference type="ARBA" id="ARBA00023201"/>
    </source>
</evidence>
<evidence type="ECO:0000256" key="6">
    <source>
        <dbReference type="ARBA" id="ARBA00022989"/>
    </source>
</evidence>
<evidence type="ECO:0000256" key="8">
    <source>
        <dbReference type="ARBA" id="ARBA00023065"/>
    </source>
</evidence>
<comment type="similarity">
    <text evidence="2 12">Belongs to the amiloride-sensitive sodium channel (TC 1.A.6) family.</text>
</comment>
<evidence type="ECO:0000256" key="12">
    <source>
        <dbReference type="RuleBase" id="RU000679"/>
    </source>
</evidence>
<evidence type="ECO:0000256" key="9">
    <source>
        <dbReference type="ARBA" id="ARBA00023136"/>
    </source>
</evidence>
<dbReference type="Gene3D" id="2.60.470.10">
    <property type="entry name" value="Acid-sensing ion channels like domains"/>
    <property type="match status" value="1"/>
</dbReference>
<keyword evidence="9" id="KW-0472">Membrane</keyword>
<dbReference type="EMBL" id="BGPR01002306">
    <property type="protein sequence ID" value="GBM71310.1"/>
    <property type="molecule type" value="Genomic_DNA"/>
</dbReference>
<evidence type="ECO:0000256" key="3">
    <source>
        <dbReference type="ARBA" id="ARBA00022448"/>
    </source>
</evidence>
<accession>A0A4Y2I197</accession>
<dbReference type="PRINTS" id="PR01078">
    <property type="entry name" value="AMINACHANNEL"/>
</dbReference>
<evidence type="ECO:0000256" key="11">
    <source>
        <dbReference type="ARBA" id="ARBA00023303"/>
    </source>
</evidence>
<proteinExistence type="inferred from homology"/>
<keyword evidence="8 12" id="KW-0406">Ion transport</keyword>
<comment type="caution">
    <text evidence="13">The sequence shown here is derived from an EMBL/GenBank/DDBJ whole genome shotgun (WGS) entry which is preliminary data.</text>
</comment>
<name>A0A4Y2I197_ARAVE</name>
<keyword evidence="5 12" id="KW-0812">Transmembrane</keyword>
<dbReference type="GO" id="GO:0015280">
    <property type="term" value="F:ligand-gated sodium channel activity"/>
    <property type="evidence" value="ECO:0007669"/>
    <property type="project" value="TreeGrafter"/>
</dbReference>
<evidence type="ECO:0000256" key="5">
    <source>
        <dbReference type="ARBA" id="ARBA00022692"/>
    </source>
</evidence>
<keyword evidence="4 12" id="KW-0894">Sodium channel</keyword>
<comment type="subcellular location">
    <subcellularLocation>
        <location evidence="1">Membrane</location>
        <topology evidence="1">Multi-pass membrane protein</topology>
    </subcellularLocation>
</comment>
<dbReference type="Pfam" id="PF00858">
    <property type="entry name" value="ASC"/>
    <property type="match status" value="1"/>
</dbReference>
<evidence type="ECO:0000256" key="1">
    <source>
        <dbReference type="ARBA" id="ARBA00004141"/>
    </source>
</evidence>
<evidence type="ECO:0000256" key="4">
    <source>
        <dbReference type="ARBA" id="ARBA00022461"/>
    </source>
</evidence>
<dbReference type="PANTHER" id="PTHR11690">
    <property type="entry name" value="AMILORIDE-SENSITIVE SODIUM CHANNEL-RELATED"/>
    <property type="match status" value="1"/>
</dbReference>
<keyword evidence="7" id="KW-0915">Sodium</keyword>
<keyword evidence="6" id="KW-1133">Transmembrane helix</keyword>
<dbReference type="Proteomes" id="UP000499080">
    <property type="component" value="Unassembled WGS sequence"/>
</dbReference>
<gene>
    <name evidence="13" type="primary">SCNN1A</name>
    <name evidence="13" type="ORF">AVEN_178747_1</name>
</gene>
<dbReference type="OrthoDB" id="10051479at2759"/>
<evidence type="ECO:0000256" key="2">
    <source>
        <dbReference type="ARBA" id="ARBA00007193"/>
    </source>
</evidence>
<evidence type="ECO:0000313" key="13">
    <source>
        <dbReference type="EMBL" id="GBM71310.1"/>
    </source>
</evidence>
<dbReference type="GO" id="GO:0005886">
    <property type="term" value="C:plasma membrane"/>
    <property type="evidence" value="ECO:0007669"/>
    <property type="project" value="TreeGrafter"/>
</dbReference>